<evidence type="ECO:0000256" key="2">
    <source>
        <dbReference type="ARBA" id="ARBA00005642"/>
    </source>
</evidence>
<dbReference type="Pfam" id="PF09142">
    <property type="entry name" value="TruB_C"/>
    <property type="match status" value="1"/>
</dbReference>
<dbReference type="InterPro" id="IPR036974">
    <property type="entry name" value="PUA_sf"/>
</dbReference>
<feature type="domain" description="Pseudouridine synthase II N-terminal" evidence="6">
    <location>
        <begin position="32"/>
        <end position="191"/>
    </location>
</feature>
<proteinExistence type="inferred from homology"/>
<dbReference type="Gene3D" id="3.30.2350.10">
    <property type="entry name" value="Pseudouridine synthase"/>
    <property type="match status" value="1"/>
</dbReference>
<dbReference type="SUPFAM" id="SSF88697">
    <property type="entry name" value="PUA domain-like"/>
    <property type="match status" value="1"/>
</dbReference>
<evidence type="ECO:0000259" key="6">
    <source>
        <dbReference type="Pfam" id="PF01509"/>
    </source>
</evidence>
<evidence type="ECO:0000256" key="3">
    <source>
        <dbReference type="ARBA" id="ARBA00022694"/>
    </source>
</evidence>
<evidence type="ECO:0000313" key="9">
    <source>
        <dbReference type="EMBL" id="MDH6180606.1"/>
    </source>
</evidence>
<evidence type="ECO:0000256" key="4">
    <source>
        <dbReference type="ARBA" id="ARBA00023235"/>
    </source>
</evidence>
<organism evidence="9 10">
    <name type="scientific">Antiquaquibacter oligotrophicus</name>
    <dbReference type="NCBI Taxonomy" id="2880260"/>
    <lineage>
        <taxon>Bacteria</taxon>
        <taxon>Bacillati</taxon>
        <taxon>Actinomycetota</taxon>
        <taxon>Actinomycetes</taxon>
        <taxon>Micrococcales</taxon>
        <taxon>Microbacteriaceae</taxon>
        <taxon>Antiquaquibacter</taxon>
    </lineage>
</organism>
<dbReference type="Gene3D" id="2.30.130.10">
    <property type="entry name" value="PUA domain"/>
    <property type="match status" value="1"/>
</dbReference>
<comment type="caution">
    <text evidence="9">The sequence shown here is derived from an EMBL/GenBank/DDBJ whole genome shotgun (WGS) entry which is preliminary data.</text>
</comment>
<dbReference type="CDD" id="cd02573">
    <property type="entry name" value="PseudoU_synth_EcTruB"/>
    <property type="match status" value="1"/>
</dbReference>
<sequence length="308" mass="32491">MVARQSESVAPGILLVDKPTGLTSHGVVARARRALGTRKIGHAGTLDPMATGLLVLGIGSATRLLTWMVGLDKTYETTIRLGARTTTDDAEGDITSRATPTDVDAITDDRVREEVARLTGPILQRPSAVSAIKVDGKRAYARVREGEAVELPERPVTVHSFEVFGLTRGQDSDGQWIEVTATVECSSGTYIRALARDLGDALGVGGYLTALRRTRVGVFDVMDAAAIDDELAKHVVSPADVAARLFPVVELDAATTVDLGHGKRVALDTPDASPVAAVDPHGRLVGLVTVTNGTARVLTNFPVEDPSS</sequence>
<evidence type="ECO:0000313" key="10">
    <source>
        <dbReference type="Proteomes" id="UP001160142"/>
    </source>
</evidence>
<name>A0ABT6KKT4_9MICO</name>
<evidence type="ECO:0000259" key="8">
    <source>
        <dbReference type="Pfam" id="PF16198"/>
    </source>
</evidence>
<dbReference type="Proteomes" id="UP001160142">
    <property type="component" value="Unassembled WGS sequence"/>
</dbReference>
<evidence type="ECO:0000256" key="1">
    <source>
        <dbReference type="ARBA" id="ARBA00000385"/>
    </source>
</evidence>
<dbReference type="HAMAP" id="MF_01080">
    <property type="entry name" value="TruB_bact"/>
    <property type="match status" value="1"/>
</dbReference>
<dbReference type="NCBIfam" id="TIGR00431">
    <property type="entry name" value="TruB"/>
    <property type="match status" value="1"/>
</dbReference>
<comment type="function">
    <text evidence="5">Responsible for synthesis of pseudouridine from uracil-55 in the psi GC loop of transfer RNAs.</text>
</comment>
<reference evidence="9 10" key="1">
    <citation type="submission" date="2023-04" db="EMBL/GenBank/DDBJ databases">
        <title>Genome Encyclopedia of Bacteria and Archaea VI: Functional Genomics of Type Strains.</title>
        <authorList>
            <person name="Whitman W."/>
        </authorList>
    </citation>
    <scope>NUCLEOTIDE SEQUENCE [LARGE SCALE GENOMIC DNA]</scope>
    <source>
        <strain evidence="9 10">SG_E_30_P1</strain>
    </source>
</reference>
<keyword evidence="3 5" id="KW-0819">tRNA processing</keyword>
<gene>
    <name evidence="5" type="primary">truB</name>
    <name evidence="9" type="ORF">M2152_000788</name>
</gene>
<feature type="domain" description="tRNA pseudouridylate synthase B C-terminal" evidence="8">
    <location>
        <begin position="192"/>
        <end position="228"/>
    </location>
</feature>
<dbReference type="InterPro" id="IPR015225">
    <property type="entry name" value="tRNA_psdUridine_synth_fam2_C"/>
</dbReference>
<evidence type="ECO:0000259" key="7">
    <source>
        <dbReference type="Pfam" id="PF09142"/>
    </source>
</evidence>
<feature type="domain" description="tRNA pseudouridine synthase II TruB subfamily 2 C-terminal" evidence="7">
    <location>
        <begin position="246"/>
        <end position="301"/>
    </location>
</feature>
<dbReference type="Pfam" id="PF01509">
    <property type="entry name" value="TruB_N"/>
    <property type="match status" value="1"/>
</dbReference>
<evidence type="ECO:0000256" key="5">
    <source>
        <dbReference type="HAMAP-Rule" id="MF_01080"/>
    </source>
</evidence>
<dbReference type="InterPro" id="IPR032819">
    <property type="entry name" value="TruB_C"/>
</dbReference>
<protein>
    <recommendedName>
        <fullName evidence="5">tRNA pseudouridine synthase B</fullName>
        <ecNumber evidence="5">5.4.99.25</ecNumber>
    </recommendedName>
    <alternativeName>
        <fullName evidence="5">tRNA pseudouridine(55) synthase</fullName>
        <shortName evidence="5">Psi55 synthase</shortName>
    </alternativeName>
    <alternativeName>
        <fullName evidence="5">tRNA pseudouridylate synthase</fullName>
    </alternativeName>
    <alternativeName>
        <fullName evidence="5">tRNA-uridine isomerase</fullName>
    </alternativeName>
</protein>
<dbReference type="EMBL" id="JARXVQ010000001">
    <property type="protein sequence ID" value="MDH6180606.1"/>
    <property type="molecule type" value="Genomic_DNA"/>
</dbReference>
<feature type="active site" description="Nucleophile" evidence="5">
    <location>
        <position position="47"/>
    </location>
</feature>
<dbReference type="PANTHER" id="PTHR13767">
    <property type="entry name" value="TRNA-PSEUDOURIDINE SYNTHASE"/>
    <property type="match status" value="1"/>
</dbReference>
<dbReference type="InterPro" id="IPR020103">
    <property type="entry name" value="PsdUridine_synth_cat_dom_sf"/>
</dbReference>
<dbReference type="RefSeq" id="WP_322132953.1">
    <property type="nucleotide sequence ID" value="NZ_CP085036.1"/>
</dbReference>
<comment type="catalytic activity">
    <reaction evidence="1 5">
        <text>uridine(55) in tRNA = pseudouridine(55) in tRNA</text>
        <dbReference type="Rhea" id="RHEA:42532"/>
        <dbReference type="Rhea" id="RHEA-COMP:10101"/>
        <dbReference type="Rhea" id="RHEA-COMP:10102"/>
        <dbReference type="ChEBI" id="CHEBI:65314"/>
        <dbReference type="ChEBI" id="CHEBI:65315"/>
        <dbReference type="EC" id="5.4.99.25"/>
    </reaction>
</comment>
<dbReference type="Pfam" id="PF16198">
    <property type="entry name" value="TruB_C_2"/>
    <property type="match status" value="1"/>
</dbReference>
<dbReference type="InterPro" id="IPR002501">
    <property type="entry name" value="PsdUridine_synth_N"/>
</dbReference>
<dbReference type="SUPFAM" id="SSF55120">
    <property type="entry name" value="Pseudouridine synthase"/>
    <property type="match status" value="1"/>
</dbReference>
<keyword evidence="10" id="KW-1185">Reference proteome</keyword>
<comment type="similarity">
    <text evidence="2 5">Belongs to the pseudouridine synthase TruB family. Type 1 subfamily.</text>
</comment>
<dbReference type="EC" id="5.4.99.25" evidence="5"/>
<accession>A0ABT6KKT4</accession>
<keyword evidence="4 5" id="KW-0413">Isomerase</keyword>
<dbReference type="InterPro" id="IPR015947">
    <property type="entry name" value="PUA-like_sf"/>
</dbReference>
<dbReference type="GO" id="GO:0160148">
    <property type="term" value="F:tRNA pseudouridine(55) synthase activity"/>
    <property type="evidence" value="ECO:0007669"/>
    <property type="project" value="UniProtKB-EC"/>
</dbReference>
<dbReference type="InterPro" id="IPR014780">
    <property type="entry name" value="tRNA_psdUridine_synth_TruB"/>
</dbReference>
<dbReference type="PANTHER" id="PTHR13767:SF2">
    <property type="entry name" value="PSEUDOURIDYLATE SYNTHASE TRUB1"/>
    <property type="match status" value="1"/>
</dbReference>